<gene>
    <name evidence="2" type="ORF">L2764_25685</name>
</gene>
<accession>A0ABT0LJK3</accession>
<keyword evidence="1" id="KW-0812">Transmembrane</keyword>
<feature type="transmembrane region" description="Helical" evidence="1">
    <location>
        <begin position="39"/>
        <end position="59"/>
    </location>
</feature>
<reference evidence="2 3" key="1">
    <citation type="submission" date="2022-01" db="EMBL/GenBank/DDBJ databases">
        <title>Whole genome-based taxonomy of the Shewanellaceae.</title>
        <authorList>
            <person name="Martin-Rodriguez A.J."/>
        </authorList>
    </citation>
    <scope>NUCLEOTIDE SEQUENCE [LARGE SCALE GENOMIC DNA]</scope>
    <source>
        <strain evidence="2 3">DSM 17177</strain>
    </source>
</reference>
<comment type="caution">
    <text evidence="2">The sequence shown here is derived from an EMBL/GenBank/DDBJ whole genome shotgun (WGS) entry which is preliminary data.</text>
</comment>
<protein>
    <recommendedName>
        <fullName evidence="4">Zinc ribbon domain-containing protein</fullName>
    </recommendedName>
</protein>
<keyword evidence="3" id="KW-1185">Reference proteome</keyword>
<dbReference type="EMBL" id="JAKIKS010000208">
    <property type="protein sequence ID" value="MCL1127764.1"/>
    <property type="molecule type" value="Genomic_DNA"/>
</dbReference>
<evidence type="ECO:0000313" key="2">
    <source>
        <dbReference type="EMBL" id="MCL1127764.1"/>
    </source>
</evidence>
<feature type="non-terminal residue" evidence="2">
    <location>
        <position position="70"/>
    </location>
</feature>
<dbReference type="Proteomes" id="UP001203423">
    <property type="component" value="Unassembled WGS sequence"/>
</dbReference>
<keyword evidence="1" id="KW-1133">Transmembrane helix</keyword>
<proteinExistence type="predicted"/>
<organism evidence="2 3">
    <name type="scientific">Shewanella surugensis</name>
    <dbReference type="NCBI Taxonomy" id="212020"/>
    <lineage>
        <taxon>Bacteria</taxon>
        <taxon>Pseudomonadati</taxon>
        <taxon>Pseudomonadota</taxon>
        <taxon>Gammaproteobacteria</taxon>
        <taxon>Alteromonadales</taxon>
        <taxon>Shewanellaceae</taxon>
        <taxon>Shewanella</taxon>
    </lineage>
</organism>
<evidence type="ECO:0000313" key="3">
    <source>
        <dbReference type="Proteomes" id="UP001203423"/>
    </source>
</evidence>
<name>A0ABT0LJK3_9GAMM</name>
<sequence length="70" mass="8050">MALIQCSQCQHHISKKAATCPQCGHPNEQLDITPKERKVSLLLFLGIAFVPYIFSWFTLRKGYRLMTQVI</sequence>
<keyword evidence="1" id="KW-0472">Membrane</keyword>
<evidence type="ECO:0008006" key="4">
    <source>
        <dbReference type="Google" id="ProtNLM"/>
    </source>
</evidence>
<evidence type="ECO:0000256" key="1">
    <source>
        <dbReference type="SAM" id="Phobius"/>
    </source>
</evidence>